<evidence type="ECO:0000313" key="2">
    <source>
        <dbReference type="EMBL" id="CAD8312812.1"/>
    </source>
</evidence>
<organism evidence="2">
    <name type="scientific">Pseudictyota dubia</name>
    <dbReference type="NCBI Taxonomy" id="2749911"/>
    <lineage>
        <taxon>Eukaryota</taxon>
        <taxon>Sar</taxon>
        <taxon>Stramenopiles</taxon>
        <taxon>Ochrophyta</taxon>
        <taxon>Bacillariophyta</taxon>
        <taxon>Mediophyceae</taxon>
        <taxon>Biddulphiophycidae</taxon>
        <taxon>Eupodiscales</taxon>
        <taxon>Odontellaceae</taxon>
        <taxon>Pseudictyota</taxon>
    </lineage>
</organism>
<feature type="compositionally biased region" description="Polar residues" evidence="1">
    <location>
        <begin position="231"/>
        <end position="241"/>
    </location>
</feature>
<proteinExistence type="predicted"/>
<dbReference type="EMBL" id="HBED01023346">
    <property type="protein sequence ID" value="CAD8312812.1"/>
    <property type="molecule type" value="Transcribed_RNA"/>
</dbReference>
<feature type="compositionally biased region" description="Basic and acidic residues" evidence="1">
    <location>
        <begin position="168"/>
        <end position="192"/>
    </location>
</feature>
<feature type="region of interest" description="Disordered" evidence="1">
    <location>
        <begin position="106"/>
        <end position="241"/>
    </location>
</feature>
<protein>
    <submittedName>
        <fullName evidence="2">Uncharacterized protein</fullName>
    </submittedName>
</protein>
<feature type="compositionally biased region" description="Polar residues" evidence="1">
    <location>
        <begin position="118"/>
        <end position="130"/>
    </location>
</feature>
<evidence type="ECO:0000256" key="1">
    <source>
        <dbReference type="SAM" id="MobiDB-lite"/>
    </source>
</evidence>
<accession>A0A7R9W2U0</accession>
<sequence length="241" mass="26842">MEEMRVIAKWINLLDGKKSWDEVKVIAEDIFHPDYALIKDGGRVPFARVMASVEKMLTAGVSARLVKVRKVDEGIEGTWDSVYPDGRVVRLMSVWTFEDGRVIRSSHKRRHSKSFSSPNMSSRTSWSSIGSADDLPSVSKPNDEMETDTTDNVSSSSEDTTLSSLSEGEDRGLEEKVSDNKDRKDEGNKEGDDGASMGSNKSKKGVLRRSLKRVSSSNRLKALQTRRKKSITPSAQTDVRN</sequence>
<feature type="compositionally biased region" description="Low complexity" evidence="1">
    <location>
        <begin position="154"/>
        <end position="166"/>
    </location>
</feature>
<gene>
    <name evidence="2" type="ORF">TDUB1175_LOCUS11601</name>
</gene>
<dbReference type="AlphaFoldDB" id="A0A7R9W2U0"/>
<name>A0A7R9W2U0_9STRA</name>
<reference evidence="2" key="1">
    <citation type="submission" date="2021-01" db="EMBL/GenBank/DDBJ databases">
        <authorList>
            <person name="Corre E."/>
            <person name="Pelletier E."/>
            <person name="Niang G."/>
            <person name="Scheremetjew M."/>
            <person name="Finn R."/>
            <person name="Kale V."/>
            <person name="Holt S."/>
            <person name="Cochrane G."/>
            <person name="Meng A."/>
            <person name="Brown T."/>
            <person name="Cohen L."/>
        </authorList>
    </citation>
    <scope>NUCLEOTIDE SEQUENCE</scope>
    <source>
        <strain evidence="2">CCMP147</strain>
    </source>
</reference>
<feature type="compositionally biased region" description="Basic residues" evidence="1">
    <location>
        <begin position="201"/>
        <end position="212"/>
    </location>
</feature>